<evidence type="ECO:0000256" key="1">
    <source>
        <dbReference type="SAM" id="SignalP"/>
    </source>
</evidence>
<dbReference type="STRING" id="1642818.AWE51_03205"/>
<organism evidence="3 4">
    <name type="scientific">Aquimarina aggregata</name>
    <dbReference type="NCBI Taxonomy" id="1642818"/>
    <lineage>
        <taxon>Bacteria</taxon>
        <taxon>Pseudomonadati</taxon>
        <taxon>Bacteroidota</taxon>
        <taxon>Flavobacteriia</taxon>
        <taxon>Flavobacteriales</taxon>
        <taxon>Flavobacteriaceae</taxon>
        <taxon>Aquimarina</taxon>
    </lineage>
</organism>
<dbReference type="Pfam" id="PF00144">
    <property type="entry name" value="Beta-lactamase"/>
    <property type="match status" value="1"/>
</dbReference>
<evidence type="ECO:0000313" key="3">
    <source>
        <dbReference type="EMBL" id="KZS42465.1"/>
    </source>
</evidence>
<comment type="caution">
    <text evidence="3">The sequence shown here is derived from an EMBL/GenBank/DDBJ whole genome shotgun (WGS) entry which is preliminary data.</text>
</comment>
<dbReference type="OrthoDB" id="1185352at2"/>
<sequence>MINKTRLFLLLFLILTNITFAQENSIKEFTSNREGTSLVSPHIQVVPIKDTTTERNYELYIELPEDYSENNNKTYPVLYYTDAMWHLEILSGATEYMLEDVILVGISWQKDINENLKKEIGVHVSRFRDYSFRKSNKPEIQEKYQLGQADKHLDFIRNDVIKYVENTYRTDPNSRTYFGYSMSGEFGAYILLTQPDTFNNYILGSPSIKNEVQYLTELNTKFGPYKASDKSSSLNANVFISYGSLEEEMEPIEEFVSLLKNRRDDGLSVLREVIDGTHQTAFPMTVVRSVAWLSSLMSHVSSNNNEISFWEIPQLNNAYISTTPEDIKDGIPIGKLGVDGGNKEMILKLAQEIADNKHDPFDSFLIAHKGKLIFESYYNKGRINLPHFQASATKAYTCLAIGRAIQLGYLSMEDLNKPLVSFLKDLDPTKFVKGVEKITLHQAMTMRSGIRISKKQSEEIEKNPNQLKGQGQVQAYLEHSAPITATSQSFKYQFDPVLAMQVLDAVVPGSAKDFIKNELLDKMGITNYDWKTDISGLPRSGSGTSMTSRNMVKWGILTANKGKYNGEQLVPEAFINKATYKILYTGDDDIYGGGKDVSNQGYGYYWWSADLKSGKKSYFSRSAQGGGGQYIILIEELDLVIVVTSHENDNSTLQIIAERILPAFIKNIK</sequence>
<dbReference type="InterPro" id="IPR050789">
    <property type="entry name" value="Diverse_Enzym_Activities"/>
</dbReference>
<dbReference type="RefSeq" id="WP_066310245.1">
    <property type="nucleotide sequence ID" value="NZ_LQRT01000002.1"/>
</dbReference>
<dbReference type="AlphaFoldDB" id="A0A163CJ03"/>
<dbReference type="EMBL" id="LQRT01000002">
    <property type="protein sequence ID" value="KZS42465.1"/>
    <property type="molecule type" value="Genomic_DNA"/>
</dbReference>
<proteinExistence type="predicted"/>
<evidence type="ECO:0000313" key="4">
    <source>
        <dbReference type="Proteomes" id="UP000076715"/>
    </source>
</evidence>
<dbReference type="PANTHER" id="PTHR43283">
    <property type="entry name" value="BETA-LACTAMASE-RELATED"/>
    <property type="match status" value="1"/>
</dbReference>
<dbReference type="GO" id="GO:0016787">
    <property type="term" value="F:hydrolase activity"/>
    <property type="evidence" value="ECO:0007669"/>
    <property type="project" value="UniProtKB-KW"/>
</dbReference>
<keyword evidence="3" id="KW-0378">Hydrolase</keyword>
<feature type="chain" id="PRO_5007842030" evidence="1">
    <location>
        <begin position="22"/>
        <end position="669"/>
    </location>
</feature>
<feature type="domain" description="Beta-lactamase-related" evidence="2">
    <location>
        <begin position="362"/>
        <end position="651"/>
    </location>
</feature>
<dbReference type="Pfam" id="PF00756">
    <property type="entry name" value="Esterase"/>
    <property type="match status" value="1"/>
</dbReference>
<dbReference type="InterPro" id="IPR029058">
    <property type="entry name" value="AB_hydrolase_fold"/>
</dbReference>
<accession>A0A163CJ03</accession>
<evidence type="ECO:0000259" key="2">
    <source>
        <dbReference type="Pfam" id="PF00144"/>
    </source>
</evidence>
<gene>
    <name evidence="3" type="ORF">AWE51_03205</name>
</gene>
<dbReference type="SUPFAM" id="SSF56601">
    <property type="entry name" value="beta-lactamase/transpeptidase-like"/>
    <property type="match status" value="1"/>
</dbReference>
<name>A0A163CJ03_9FLAO</name>
<feature type="signal peptide" evidence="1">
    <location>
        <begin position="1"/>
        <end position="21"/>
    </location>
</feature>
<dbReference type="SUPFAM" id="SSF53474">
    <property type="entry name" value="alpha/beta-Hydrolases"/>
    <property type="match status" value="1"/>
</dbReference>
<keyword evidence="4" id="KW-1185">Reference proteome</keyword>
<protein>
    <submittedName>
        <fullName evidence="3">Serine hydrolase</fullName>
    </submittedName>
</protein>
<keyword evidence="1" id="KW-0732">Signal</keyword>
<dbReference type="InterPro" id="IPR001466">
    <property type="entry name" value="Beta-lactam-related"/>
</dbReference>
<dbReference type="Gene3D" id="3.40.710.10">
    <property type="entry name" value="DD-peptidase/beta-lactamase superfamily"/>
    <property type="match status" value="1"/>
</dbReference>
<dbReference type="Proteomes" id="UP000076715">
    <property type="component" value="Unassembled WGS sequence"/>
</dbReference>
<dbReference type="PANTHER" id="PTHR43283:SF7">
    <property type="entry name" value="BETA-LACTAMASE-RELATED DOMAIN-CONTAINING PROTEIN"/>
    <property type="match status" value="1"/>
</dbReference>
<reference evidence="3 4" key="1">
    <citation type="submission" date="2016-01" db="EMBL/GenBank/DDBJ databases">
        <title>The draft genome sequence of Aquimarina sp. RZW4-3-2.</title>
        <authorList>
            <person name="Wang Y."/>
        </authorList>
    </citation>
    <scope>NUCLEOTIDE SEQUENCE [LARGE SCALE GENOMIC DNA]</scope>
    <source>
        <strain evidence="3 4">RZW4-3-2</strain>
    </source>
</reference>
<dbReference type="InterPro" id="IPR000801">
    <property type="entry name" value="Esterase-like"/>
</dbReference>
<dbReference type="Gene3D" id="3.40.50.1820">
    <property type="entry name" value="alpha/beta hydrolase"/>
    <property type="match status" value="1"/>
</dbReference>
<dbReference type="InterPro" id="IPR012338">
    <property type="entry name" value="Beta-lactam/transpept-like"/>
</dbReference>